<reference evidence="2" key="1">
    <citation type="submission" date="2020-06" db="EMBL/GenBank/DDBJ databases">
        <title>WGS assembly of Ceratodon purpureus strain R40.</title>
        <authorList>
            <person name="Carey S.B."/>
            <person name="Jenkins J."/>
            <person name="Shu S."/>
            <person name="Lovell J.T."/>
            <person name="Sreedasyam A."/>
            <person name="Maumus F."/>
            <person name="Tiley G.P."/>
            <person name="Fernandez-Pozo N."/>
            <person name="Barry K."/>
            <person name="Chen C."/>
            <person name="Wang M."/>
            <person name="Lipzen A."/>
            <person name="Daum C."/>
            <person name="Saski C.A."/>
            <person name="Payton A.C."/>
            <person name="Mcbreen J.C."/>
            <person name="Conrad R.E."/>
            <person name="Kollar L.M."/>
            <person name="Olsson S."/>
            <person name="Huttunen S."/>
            <person name="Landis J.B."/>
            <person name="Wickett N.J."/>
            <person name="Johnson M.G."/>
            <person name="Rensing S.A."/>
            <person name="Grimwood J."/>
            <person name="Schmutz J."/>
            <person name="Mcdaniel S.F."/>
        </authorList>
    </citation>
    <scope>NUCLEOTIDE SEQUENCE</scope>
    <source>
        <strain evidence="2">R40</strain>
    </source>
</reference>
<organism evidence="2 3">
    <name type="scientific">Ceratodon purpureus</name>
    <name type="common">Fire moss</name>
    <name type="synonym">Dicranum purpureum</name>
    <dbReference type="NCBI Taxonomy" id="3225"/>
    <lineage>
        <taxon>Eukaryota</taxon>
        <taxon>Viridiplantae</taxon>
        <taxon>Streptophyta</taxon>
        <taxon>Embryophyta</taxon>
        <taxon>Bryophyta</taxon>
        <taxon>Bryophytina</taxon>
        <taxon>Bryopsida</taxon>
        <taxon>Dicranidae</taxon>
        <taxon>Pseudoditrichales</taxon>
        <taxon>Ditrichaceae</taxon>
        <taxon>Ceratodon</taxon>
    </lineage>
</organism>
<dbReference type="AlphaFoldDB" id="A0A8T0J6C3"/>
<feature type="compositionally biased region" description="Basic and acidic residues" evidence="1">
    <location>
        <begin position="16"/>
        <end position="27"/>
    </location>
</feature>
<dbReference type="Proteomes" id="UP000822688">
    <property type="component" value="Chromosome 1"/>
</dbReference>
<feature type="region of interest" description="Disordered" evidence="1">
    <location>
        <begin position="1"/>
        <end position="35"/>
    </location>
</feature>
<name>A0A8T0J6C3_CERPU</name>
<comment type="caution">
    <text evidence="2">The sequence shown here is derived from an EMBL/GenBank/DDBJ whole genome shotgun (WGS) entry which is preliminary data.</text>
</comment>
<keyword evidence="3" id="KW-1185">Reference proteome</keyword>
<accession>A0A8T0J6C3</accession>
<dbReference type="EMBL" id="CM026421">
    <property type="protein sequence ID" value="KAG0590353.1"/>
    <property type="molecule type" value="Genomic_DNA"/>
</dbReference>
<evidence type="ECO:0000313" key="3">
    <source>
        <dbReference type="Proteomes" id="UP000822688"/>
    </source>
</evidence>
<protein>
    <submittedName>
        <fullName evidence="2">Uncharacterized protein</fullName>
    </submittedName>
</protein>
<sequence length="130" mass="14320">MNHDHENEISTMSKISPREREGEEGGTRRRPPCHGLITHRLVKNNTQANLTKDNPNHNRTILSASPPTTMLIAIAIAIVAAPSPHICTPLRTHHHAQPQRRRLRIRCEAVAVGEGGEGRGIVALGGWSRD</sequence>
<evidence type="ECO:0000256" key="1">
    <source>
        <dbReference type="SAM" id="MobiDB-lite"/>
    </source>
</evidence>
<evidence type="ECO:0000313" key="2">
    <source>
        <dbReference type="EMBL" id="KAG0590353.1"/>
    </source>
</evidence>
<gene>
    <name evidence="2" type="ORF">KC19_1G092600</name>
</gene>
<proteinExistence type="predicted"/>